<reference evidence="1 2" key="1">
    <citation type="submission" date="2022-07" db="EMBL/GenBank/DDBJ databases">
        <title>Methylomonas rivi sp. nov., Methylomonas rosea sp. nov., Methylomonas aureus sp. nov. and Methylomonas subterranea sp. nov., four novel methanotrophs isolated from a freshwater creek and the deep terrestrial subsurface.</title>
        <authorList>
            <person name="Abin C."/>
            <person name="Sankaranarayanan K."/>
            <person name="Garner C."/>
            <person name="Sindelar R."/>
            <person name="Kotary K."/>
            <person name="Garner R."/>
            <person name="Barclay S."/>
            <person name="Lawson P."/>
            <person name="Krumholz L."/>
        </authorList>
    </citation>
    <scope>NUCLEOTIDE SEQUENCE [LARGE SCALE GENOMIC DNA]</scope>
    <source>
        <strain evidence="1 2">SURF-2</strain>
    </source>
</reference>
<gene>
    <name evidence="1" type="ORF">NP590_08405</name>
</gene>
<organism evidence="1 2">
    <name type="scientific">Methylomonas subterranea</name>
    <dbReference type="NCBI Taxonomy" id="2952225"/>
    <lineage>
        <taxon>Bacteria</taxon>
        <taxon>Pseudomonadati</taxon>
        <taxon>Pseudomonadota</taxon>
        <taxon>Gammaproteobacteria</taxon>
        <taxon>Methylococcales</taxon>
        <taxon>Methylococcaceae</taxon>
        <taxon>Methylomonas</taxon>
    </lineage>
</organism>
<dbReference type="EMBL" id="JANIBJ010000013">
    <property type="protein sequence ID" value="MCQ8104122.1"/>
    <property type="molecule type" value="Genomic_DNA"/>
</dbReference>
<evidence type="ECO:0000313" key="2">
    <source>
        <dbReference type="Proteomes" id="UP001524499"/>
    </source>
</evidence>
<protein>
    <recommendedName>
        <fullName evidence="3">TubC N-terminal docking domain-containing protein</fullName>
    </recommendedName>
</protein>
<accession>A0ABT1TF71</accession>
<keyword evidence="2" id="KW-1185">Reference proteome</keyword>
<proteinExistence type="predicted"/>
<sequence length="205" mass="22573">MAALLKIREAGFMVELAGDKLSINPASALTSNQRDFLKAHRAEIILELQAETSGLSACERQKLLAYLDAIGETDQDIINEYLTECGKDAAILARELQQADDCLQLKIGNTTDFIQCSSCRHLSGDTCQFHDWRVVVDKWRRCNDFDALQKTPDSAVITCKACSHFQSFNTHGGGAGSCSAGVQPFGACWWADTLHDCSQWSAKHD</sequence>
<dbReference type="RefSeq" id="WP_256601888.1">
    <property type="nucleotide sequence ID" value="NZ_JANIBJ010000013.1"/>
</dbReference>
<evidence type="ECO:0000313" key="1">
    <source>
        <dbReference type="EMBL" id="MCQ8104122.1"/>
    </source>
</evidence>
<evidence type="ECO:0008006" key="3">
    <source>
        <dbReference type="Google" id="ProtNLM"/>
    </source>
</evidence>
<name>A0ABT1TF71_9GAMM</name>
<comment type="caution">
    <text evidence="1">The sequence shown here is derived from an EMBL/GenBank/DDBJ whole genome shotgun (WGS) entry which is preliminary data.</text>
</comment>
<dbReference type="Proteomes" id="UP001524499">
    <property type="component" value="Unassembled WGS sequence"/>
</dbReference>